<keyword evidence="3" id="KW-1185">Reference proteome</keyword>
<organism evidence="3">
    <name type="scientific">Micromonas pusilla (strain CCMP1545)</name>
    <name type="common">Picoplanktonic green alga</name>
    <dbReference type="NCBI Taxonomy" id="564608"/>
    <lineage>
        <taxon>Eukaryota</taxon>
        <taxon>Viridiplantae</taxon>
        <taxon>Chlorophyta</taxon>
        <taxon>Mamiellophyceae</taxon>
        <taxon>Mamiellales</taxon>
        <taxon>Mamiellaceae</taxon>
        <taxon>Micromonas</taxon>
    </lineage>
</organism>
<dbReference type="KEGG" id="mpp:MICPUCDRAFT_43223"/>
<reference evidence="2 3" key="1">
    <citation type="journal article" date="2009" name="Science">
        <title>Green evolution and dynamic adaptations revealed by genomes of the marine picoeukaryotes Micromonas.</title>
        <authorList>
            <person name="Worden A.Z."/>
            <person name="Lee J.H."/>
            <person name="Mock T."/>
            <person name="Rouze P."/>
            <person name="Simmons M.P."/>
            <person name="Aerts A.L."/>
            <person name="Allen A.E."/>
            <person name="Cuvelier M.L."/>
            <person name="Derelle E."/>
            <person name="Everett M.V."/>
            <person name="Foulon E."/>
            <person name="Grimwood J."/>
            <person name="Gundlach H."/>
            <person name="Henrissat B."/>
            <person name="Napoli C."/>
            <person name="McDonald S.M."/>
            <person name="Parker M.S."/>
            <person name="Rombauts S."/>
            <person name="Salamov A."/>
            <person name="Von Dassow P."/>
            <person name="Badger J.H."/>
            <person name="Coutinho P.M."/>
            <person name="Demir E."/>
            <person name="Dubchak I."/>
            <person name="Gentemann C."/>
            <person name="Eikrem W."/>
            <person name="Gready J.E."/>
            <person name="John U."/>
            <person name="Lanier W."/>
            <person name="Lindquist E.A."/>
            <person name="Lucas S."/>
            <person name="Mayer K.F."/>
            <person name="Moreau H."/>
            <person name="Not F."/>
            <person name="Otillar R."/>
            <person name="Panaud O."/>
            <person name="Pangilinan J."/>
            <person name="Paulsen I."/>
            <person name="Piegu B."/>
            <person name="Poliakov A."/>
            <person name="Robbens S."/>
            <person name="Schmutz J."/>
            <person name="Toulza E."/>
            <person name="Wyss T."/>
            <person name="Zelensky A."/>
            <person name="Zhou K."/>
            <person name="Armbrust E.V."/>
            <person name="Bhattacharya D."/>
            <person name="Goodenough U.W."/>
            <person name="Van de Peer Y."/>
            <person name="Grigoriev I.V."/>
        </authorList>
    </citation>
    <scope>NUCLEOTIDE SEQUENCE [LARGE SCALE GENOMIC DNA]</scope>
    <source>
        <strain evidence="2 3">CCMP1545</strain>
    </source>
</reference>
<dbReference type="Gene3D" id="3.30.40.10">
    <property type="entry name" value="Zinc/RING finger domain, C3HC4 (zinc finger)"/>
    <property type="match status" value="1"/>
</dbReference>
<name>C1N807_MICPC</name>
<feature type="transmembrane region" description="Helical" evidence="1">
    <location>
        <begin position="90"/>
        <end position="112"/>
    </location>
</feature>
<keyword evidence="1" id="KW-0472">Membrane</keyword>
<keyword evidence="1" id="KW-0812">Transmembrane</keyword>
<proteinExistence type="predicted"/>
<dbReference type="GeneID" id="9689439"/>
<feature type="transmembrane region" description="Helical" evidence="1">
    <location>
        <begin position="139"/>
        <end position="155"/>
    </location>
</feature>
<protein>
    <submittedName>
        <fullName evidence="2">Predicted protein</fullName>
    </submittedName>
</protein>
<keyword evidence="1" id="KW-1133">Transmembrane helix</keyword>
<evidence type="ECO:0000313" key="3">
    <source>
        <dbReference type="Proteomes" id="UP000001876"/>
    </source>
</evidence>
<evidence type="ECO:0000256" key="1">
    <source>
        <dbReference type="SAM" id="Phobius"/>
    </source>
</evidence>
<dbReference type="InterPro" id="IPR013083">
    <property type="entry name" value="Znf_RING/FYVE/PHD"/>
</dbReference>
<gene>
    <name evidence="2" type="ORF">MICPUCDRAFT_43223</name>
</gene>
<dbReference type="Proteomes" id="UP000001876">
    <property type="component" value="Unassembled WGS sequence"/>
</dbReference>
<evidence type="ECO:0000313" key="2">
    <source>
        <dbReference type="EMBL" id="EEH51620.1"/>
    </source>
</evidence>
<sequence>MASASARCRFCGEVDAVAALVDPGCACYKKRESDLCHRSCLRERIERASTGASDGAADASRICETCGMPFRVDVVERFALTTRRVCGENAVATGVSVLLVVTTLATFVNMSYARAGTVATVDDFDGGRRGGGGGGEGKWATAAVVVFAVLAMLFVRKALARWKRQQTEVVRVDVV</sequence>
<dbReference type="EMBL" id="GG663750">
    <property type="protein sequence ID" value="EEH51620.1"/>
    <property type="molecule type" value="Genomic_DNA"/>
</dbReference>
<dbReference type="AlphaFoldDB" id="C1N807"/>
<dbReference type="RefSeq" id="XP_003063998.1">
    <property type="nucleotide sequence ID" value="XM_003063952.1"/>
</dbReference>
<accession>C1N807</accession>